<gene>
    <name evidence="2" type="ORF">HINF_LOCUS41365</name>
    <name evidence="1" type="ORF">HINF_LOCUS52380</name>
</gene>
<proteinExistence type="predicted"/>
<comment type="caution">
    <text evidence="1">The sequence shown here is derived from an EMBL/GenBank/DDBJ whole genome shotgun (WGS) entry which is preliminary data.</text>
</comment>
<organism evidence="1">
    <name type="scientific">Hexamita inflata</name>
    <dbReference type="NCBI Taxonomy" id="28002"/>
    <lineage>
        <taxon>Eukaryota</taxon>
        <taxon>Metamonada</taxon>
        <taxon>Diplomonadida</taxon>
        <taxon>Hexamitidae</taxon>
        <taxon>Hexamitinae</taxon>
        <taxon>Hexamita</taxon>
    </lineage>
</organism>
<accession>A0AA86UMZ7</accession>
<reference evidence="2 3" key="2">
    <citation type="submission" date="2024-07" db="EMBL/GenBank/DDBJ databases">
        <authorList>
            <person name="Akdeniz Z."/>
        </authorList>
    </citation>
    <scope>NUCLEOTIDE SEQUENCE [LARGE SCALE GENOMIC DNA]</scope>
</reference>
<sequence length="270" mass="31633">MTELPVLNNKVFVPHQKWQYIVKQYEYNQNTPCCMDVIDTDLPLYNEYYDLMKKRVTKYSKLQYVLLTKNSANQILWFVKKFPFFQKIVNVVYLTKEMESIIYAQQLPFCFILNQKQHIVYRGPISTENYFSTISYLNELKSNQSQDFNLSFFKADSLNLQNRQLSLAMSGLQQKPVTQYQKPISLNMKSIKPNLSFMLSNDSISNSSFSSIDLNIVAKSAQQTDINDFVQQLNWLSLPNNSVQNVKIAKTLKRVVQHQNDVLNKSDEWD</sequence>
<protein>
    <submittedName>
        <fullName evidence="1">Uncharacterized protein</fullName>
    </submittedName>
</protein>
<dbReference type="AlphaFoldDB" id="A0AA86UMZ7"/>
<reference evidence="1" key="1">
    <citation type="submission" date="2023-06" db="EMBL/GenBank/DDBJ databases">
        <authorList>
            <person name="Kurt Z."/>
        </authorList>
    </citation>
    <scope>NUCLEOTIDE SEQUENCE</scope>
</reference>
<name>A0AA86UMZ7_9EUKA</name>
<dbReference type="Proteomes" id="UP001642409">
    <property type="component" value="Unassembled WGS sequence"/>
</dbReference>
<evidence type="ECO:0000313" key="2">
    <source>
        <dbReference type="EMBL" id="CAL6045777.1"/>
    </source>
</evidence>
<evidence type="ECO:0000313" key="1">
    <source>
        <dbReference type="EMBL" id="CAI9964735.1"/>
    </source>
</evidence>
<dbReference type="EMBL" id="CAXDID020000165">
    <property type="protein sequence ID" value="CAL6045777.1"/>
    <property type="molecule type" value="Genomic_DNA"/>
</dbReference>
<evidence type="ECO:0000313" key="3">
    <source>
        <dbReference type="Proteomes" id="UP001642409"/>
    </source>
</evidence>
<dbReference type="EMBL" id="CATOUU010000981">
    <property type="protein sequence ID" value="CAI9964735.1"/>
    <property type="molecule type" value="Genomic_DNA"/>
</dbReference>
<keyword evidence="3" id="KW-1185">Reference proteome</keyword>